<evidence type="ECO:0000313" key="1">
    <source>
        <dbReference type="EMBL" id="KKN74830.1"/>
    </source>
</evidence>
<organism evidence="1">
    <name type="scientific">marine sediment metagenome</name>
    <dbReference type="NCBI Taxonomy" id="412755"/>
    <lineage>
        <taxon>unclassified sequences</taxon>
        <taxon>metagenomes</taxon>
        <taxon>ecological metagenomes</taxon>
    </lineage>
</organism>
<comment type="caution">
    <text evidence="1">The sequence shown here is derived from an EMBL/GenBank/DDBJ whole genome shotgun (WGS) entry which is preliminary data.</text>
</comment>
<proteinExistence type="predicted"/>
<protein>
    <submittedName>
        <fullName evidence="1">Uncharacterized protein</fullName>
    </submittedName>
</protein>
<sequence length="102" mass="11001">MAYRFTVESSEAAANGDVHLDTWVEKYVGSEWVRTVPNGHFTVVLNGAVIMTIADGAGTDNKKRTALSELFRVEVASRGIDTADDAETKLDALITFPVSVAL</sequence>
<name>A0A0F9T0S9_9ZZZZ</name>
<reference evidence="1" key="1">
    <citation type="journal article" date="2015" name="Nature">
        <title>Complex archaea that bridge the gap between prokaryotes and eukaryotes.</title>
        <authorList>
            <person name="Spang A."/>
            <person name="Saw J.H."/>
            <person name="Jorgensen S.L."/>
            <person name="Zaremba-Niedzwiedzka K."/>
            <person name="Martijn J."/>
            <person name="Lind A.E."/>
            <person name="van Eijk R."/>
            <person name="Schleper C."/>
            <person name="Guy L."/>
            <person name="Ettema T.J."/>
        </authorList>
    </citation>
    <scope>NUCLEOTIDE SEQUENCE</scope>
</reference>
<accession>A0A0F9T0S9</accession>
<gene>
    <name evidence="1" type="ORF">LCGC14_0387230</name>
</gene>
<dbReference type="AlphaFoldDB" id="A0A0F9T0S9"/>
<dbReference type="EMBL" id="LAZR01000320">
    <property type="protein sequence ID" value="KKN74830.1"/>
    <property type="molecule type" value="Genomic_DNA"/>
</dbReference>